<proteinExistence type="predicted"/>
<name>A0A927BVJ7_9BACL</name>
<dbReference type="EMBL" id="JACXIZ010000043">
    <property type="protein sequence ID" value="MBD2847631.1"/>
    <property type="molecule type" value="Genomic_DNA"/>
</dbReference>
<dbReference type="RefSeq" id="WP_190920739.1">
    <property type="nucleotide sequence ID" value="NZ_JACXIZ010000043.1"/>
</dbReference>
<organism evidence="1 2">
    <name type="scientific">Paenibacillus sabuli</name>
    <dbReference type="NCBI Taxonomy" id="2772509"/>
    <lineage>
        <taxon>Bacteria</taxon>
        <taxon>Bacillati</taxon>
        <taxon>Bacillota</taxon>
        <taxon>Bacilli</taxon>
        <taxon>Bacillales</taxon>
        <taxon>Paenibacillaceae</taxon>
        <taxon>Paenibacillus</taxon>
    </lineage>
</organism>
<protein>
    <submittedName>
        <fullName evidence="1">Uncharacterized protein</fullName>
    </submittedName>
</protein>
<dbReference type="Proteomes" id="UP000621560">
    <property type="component" value="Unassembled WGS sequence"/>
</dbReference>
<evidence type="ECO:0000313" key="2">
    <source>
        <dbReference type="Proteomes" id="UP000621560"/>
    </source>
</evidence>
<evidence type="ECO:0000313" key="1">
    <source>
        <dbReference type="EMBL" id="MBD2847631.1"/>
    </source>
</evidence>
<reference evidence="1" key="1">
    <citation type="submission" date="2020-09" db="EMBL/GenBank/DDBJ databases">
        <title>A novel bacterium of genus Paenibacillus, isolated from South China Sea.</title>
        <authorList>
            <person name="Huang H."/>
            <person name="Mo K."/>
            <person name="Hu Y."/>
        </authorList>
    </citation>
    <scope>NUCLEOTIDE SEQUENCE</scope>
    <source>
        <strain evidence="1">IB182496</strain>
    </source>
</reference>
<accession>A0A927BVJ7</accession>
<comment type="caution">
    <text evidence="1">The sequence shown here is derived from an EMBL/GenBank/DDBJ whole genome shotgun (WGS) entry which is preliminary data.</text>
</comment>
<dbReference type="InterPro" id="IPR058705">
    <property type="entry name" value="A_ENA"/>
</dbReference>
<dbReference type="AlphaFoldDB" id="A0A927BVJ7"/>
<keyword evidence="2" id="KW-1185">Reference proteome</keyword>
<sequence>MSMPNIPEELHRPSRHEVAIDLLKSIAMEETALSHLMNAEAEKIQAFVGERLQFPSHPSTVEMMKIGNQTFKLLDVIVMKEWLLLRKLEAALELCEPHGHEHHCEEEE</sequence>
<dbReference type="Pfam" id="PF26595">
    <property type="entry name" value="A_ENA"/>
    <property type="match status" value="1"/>
</dbReference>
<gene>
    <name evidence="1" type="ORF">IDH44_20770</name>
</gene>